<gene>
    <name evidence="4" type="ORF">BCY86_07895</name>
</gene>
<comment type="similarity">
    <text evidence="1 3">Belongs to the enoyl-CoA hydratase/isomerase family.</text>
</comment>
<reference evidence="4 5" key="1">
    <citation type="submission" date="2016-08" db="EMBL/GenBank/DDBJ databases">
        <title>Identification and validation of antigenic proteins from Pajaroellobacter abortibovis using de-novo genome sequence assembly and reverse vaccinology.</title>
        <authorList>
            <person name="Welly B.T."/>
            <person name="Miller M.R."/>
            <person name="Stott J.L."/>
            <person name="Blanchard M.T."/>
            <person name="Islas-Trejo A.D."/>
            <person name="O'Rourke S.M."/>
            <person name="Young A.E."/>
            <person name="Medrano J.F."/>
            <person name="Van Eenennaam A.L."/>
        </authorList>
    </citation>
    <scope>NUCLEOTIDE SEQUENCE [LARGE SCALE GENOMIC DNA]</scope>
    <source>
        <strain evidence="4 5">BTF92-0548A/99-0131</strain>
    </source>
</reference>
<evidence type="ECO:0000256" key="3">
    <source>
        <dbReference type="RuleBase" id="RU003707"/>
    </source>
</evidence>
<dbReference type="KEGG" id="pabo:BCY86_07895"/>
<dbReference type="Gene3D" id="1.10.12.10">
    <property type="entry name" value="Lyase 2-enoyl-coa Hydratase, Chain A, domain 2"/>
    <property type="match status" value="1"/>
</dbReference>
<dbReference type="InterPro" id="IPR018376">
    <property type="entry name" value="Enoyl-CoA_hyd/isom_CS"/>
</dbReference>
<dbReference type="FunFam" id="3.90.226.10:FF:000009">
    <property type="entry name" value="Carnitinyl-CoA dehydratase"/>
    <property type="match status" value="1"/>
</dbReference>
<evidence type="ECO:0000256" key="1">
    <source>
        <dbReference type="ARBA" id="ARBA00005254"/>
    </source>
</evidence>
<dbReference type="RefSeq" id="WP_075277270.1">
    <property type="nucleotide sequence ID" value="NZ_CP016908.1"/>
</dbReference>
<dbReference type="PANTHER" id="PTHR11941:SF54">
    <property type="entry name" value="ENOYL-COA HYDRATASE, MITOCHONDRIAL"/>
    <property type="match status" value="1"/>
</dbReference>
<dbReference type="GO" id="GO:0016836">
    <property type="term" value="F:hydro-lyase activity"/>
    <property type="evidence" value="ECO:0007669"/>
    <property type="project" value="UniProtKB-ARBA"/>
</dbReference>
<proteinExistence type="inferred from homology"/>
<protein>
    <submittedName>
        <fullName evidence="4">Enoyl-CoA hydratase</fullName>
    </submittedName>
</protein>
<evidence type="ECO:0000256" key="2">
    <source>
        <dbReference type="ARBA" id="ARBA00023239"/>
    </source>
</evidence>
<dbReference type="Gene3D" id="3.90.226.10">
    <property type="entry name" value="2-enoyl-CoA Hydratase, Chain A, domain 1"/>
    <property type="match status" value="1"/>
</dbReference>
<dbReference type="PROSITE" id="PS00166">
    <property type="entry name" value="ENOYL_COA_HYDRATASE"/>
    <property type="match status" value="1"/>
</dbReference>
<dbReference type="Proteomes" id="UP000185544">
    <property type="component" value="Chromosome"/>
</dbReference>
<dbReference type="SUPFAM" id="SSF52096">
    <property type="entry name" value="ClpP/crotonase"/>
    <property type="match status" value="1"/>
</dbReference>
<dbReference type="InterPro" id="IPR001753">
    <property type="entry name" value="Enoyl-CoA_hydra/iso"/>
</dbReference>
<dbReference type="Pfam" id="PF00378">
    <property type="entry name" value="ECH_1"/>
    <property type="match status" value="1"/>
</dbReference>
<accession>A0A1L6MYF6</accession>
<keyword evidence="5" id="KW-1185">Reference proteome</keyword>
<sequence>MNYSDSVSQDRREEFLALPSLKVTCQGGIALLTLDAPSCLNSLSRAMVMSLGVAARRAIVDPAIRAIVLTGMGNKAFCAGADLKERQEMTEQEVQEQLECYEKGFSPLAHSPKPVIAAINGIALGGGVELALLCDLRVAVPHAQFGFPEISLGIIPGAGGTQRLPRLIGEGRAKEMILLGSRIDAFQACAWGLINHVLPEGEDVVQGTLDWIEPIMQGAPLAQAAALRAIDQTSEVGLAEGLIKEREQYARVLSTWDRKEALQAFQERRKPSFRGE</sequence>
<dbReference type="PANTHER" id="PTHR11941">
    <property type="entry name" value="ENOYL-COA HYDRATASE-RELATED"/>
    <property type="match status" value="1"/>
</dbReference>
<dbReference type="InterPro" id="IPR014748">
    <property type="entry name" value="Enoyl-CoA_hydra_C"/>
</dbReference>
<keyword evidence="2" id="KW-0456">Lyase</keyword>
<dbReference type="CDD" id="cd06558">
    <property type="entry name" value="crotonase-like"/>
    <property type="match status" value="1"/>
</dbReference>
<dbReference type="FunFam" id="1.10.12.10:FF:000001">
    <property type="entry name" value="Probable enoyl-CoA hydratase, mitochondrial"/>
    <property type="match status" value="1"/>
</dbReference>
<dbReference type="STRING" id="1882918.BCY86_07895"/>
<dbReference type="AlphaFoldDB" id="A0A1L6MYF6"/>
<dbReference type="GO" id="GO:0006635">
    <property type="term" value="P:fatty acid beta-oxidation"/>
    <property type="evidence" value="ECO:0007669"/>
    <property type="project" value="TreeGrafter"/>
</dbReference>
<dbReference type="EMBL" id="CP016908">
    <property type="protein sequence ID" value="APS00601.1"/>
    <property type="molecule type" value="Genomic_DNA"/>
</dbReference>
<evidence type="ECO:0000313" key="4">
    <source>
        <dbReference type="EMBL" id="APS00601.1"/>
    </source>
</evidence>
<organism evidence="4 5">
    <name type="scientific">Pajaroellobacter abortibovis</name>
    <dbReference type="NCBI Taxonomy" id="1882918"/>
    <lineage>
        <taxon>Bacteria</taxon>
        <taxon>Pseudomonadati</taxon>
        <taxon>Myxococcota</taxon>
        <taxon>Polyangia</taxon>
        <taxon>Polyangiales</taxon>
        <taxon>Polyangiaceae</taxon>
    </lineage>
</organism>
<dbReference type="InterPro" id="IPR029045">
    <property type="entry name" value="ClpP/crotonase-like_dom_sf"/>
</dbReference>
<name>A0A1L6MYF6_9BACT</name>
<dbReference type="OrthoDB" id="5365311at2"/>
<evidence type="ECO:0000313" key="5">
    <source>
        <dbReference type="Proteomes" id="UP000185544"/>
    </source>
</evidence>